<dbReference type="EMBL" id="JAEAOA010000745">
    <property type="protein sequence ID" value="KAK3588052.1"/>
    <property type="molecule type" value="Genomic_DNA"/>
</dbReference>
<feature type="compositionally biased region" description="Polar residues" evidence="1">
    <location>
        <begin position="915"/>
        <end position="962"/>
    </location>
</feature>
<reference evidence="3" key="3">
    <citation type="submission" date="2023-05" db="EMBL/GenBank/DDBJ databases">
        <authorList>
            <person name="Smith C.H."/>
        </authorList>
    </citation>
    <scope>NUCLEOTIDE SEQUENCE</scope>
    <source>
        <strain evidence="3">CHS0354</strain>
        <tissue evidence="3">Mantle</tissue>
    </source>
</reference>
<evidence type="ECO:0000313" key="3">
    <source>
        <dbReference type="EMBL" id="KAK3588052.1"/>
    </source>
</evidence>
<feature type="compositionally biased region" description="Basic and acidic residues" evidence="1">
    <location>
        <begin position="336"/>
        <end position="361"/>
    </location>
</feature>
<accession>A0AAE0S9U3</accession>
<dbReference type="PROSITE" id="PS00028">
    <property type="entry name" value="ZINC_FINGER_C2H2_1"/>
    <property type="match status" value="1"/>
</dbReference>
<keyword evidence="4" id="KW-1185">Reference proteome</keyword>
<dbReference type="SMART" id="SM00451">
    <property type="entry name" value="ZnF_U1"/>
    <property type="match status" value="4"/>
</dbReference>
<feature type="compositionally biased region" description="Basic and acidic residues" evidence="1">
    <location>
        <begin position="618"/>
        <end position="652"/>
    </location>
</feature>
<dbReference type="GO" id="GO:0008270">
    <property type="term" value="F:zinc ion binding"/>
    <property type="evidence" value="ECO:0007669"/>
    <property type="project" value="InterPro"/>
</dbReference>
<feature type="region of interest" description="Disordered" evidence="1">
    <location>
        <begin position="1"/>
        <end position="183"/>
    </location>
</feature>
<dbReference type="GO" id="GO:0071011">
    <property type="term" value="C:precatalytic spliceosome"/>
    <property type="evidence" value="ECO:0007669"/>
    <property type="project" value="TreeGrafter"/>
</dbReference>
<dbReference type="GO" id="GO:0003725">
    <property type="term" value="F:double-stranded RNA binding"/>
    <property type="evidence" value="ECO:0007669"/>
    <property type="project" value="TreeGrafter"/>
</dbReference>
<feature type="compositionally biased region" description="Basic and acidic residues" evidence="1">
    <location>
        <begin position="555"/>
        <end position="575"/>
    </location>
</feature>
<evidence type="ECO:0000256" key="1">
    <source>
        <dbReference type="SAM" id="MobiDB-lite"/>
    </source>
</evidence>
<protein>
    <recommendedName>
        <fullName evidence="2">C2H2-type domain-containing protein</fullName>
    </recommendedName>
</protein>
<proteinExistence type="predicted"/>
<dbReference type="Gene3D" id="3.30.160.60">
    <property type="entry name" value="Classic Zinc Finger"/>
    <property type="match status" value="1"/>
</dbReference>
<dbReference type="SMART" id="SM00355">
    <property type="entry name" value="ZnF_C2H2"/>
    <property type="match status" value="4"/>
</dbReference>
<feature type="region of interest" description="Disordered" evidence="1">
    <location>
        <begin position="213"/>
        <end position="267"/>
    </location>
</feature>
<comment type="caution">
    <text evidence="3">The sequence shown here is derived from an EMBL/GenBank/DDBJ whole genome shotgun (WGS) entry which is preliminary data.</text>
</comment>
<feature type="region of interest" description="Disordered" evidence="1">
    <location>
        <begin position="915"/>
        <end position="964"/>
    </location>
</feature>
<feature type="region of interest" description="Disordered" evidence="1">
    <location>
        <begin position="686"/>
        <end position="709"/>
    </location>
</feature>
<dbReference type="Proteomes" id="UP001195483">
    <property type="component" value="Unassembled WGS sequence"/>
</dbReference>
<dbReference type="SUPFAM" id="SSF57667">
    <property type="entry name" value="beta-beta-alpha zinc fingers"/>
    <property type="match status" value="1"/>
</dbReference>
<feature type="compositionally biased region" description="Basic and acidic residues" evidence="1">
    <location>
        <begin position="585"/>
        <end position="610"/>
    </location>
</feature>
<dbReference type="InterPro" id="IPR003604">
    <property type="entry name" value="Matrin/U1-like-C_Znf_C2H2"/>
</dbReference>
<dbReference type="InterPro" id="IPR036236">
    <property type="entry name" value="Znf_C2H2_sf"/>
</dbReference>
<dbReference type="PANTHER" id="PTHR45762:SF3">
    <property type="entry name" value="ZINC-FINGER PROTEIN AT 72D, ISOFORM B"/>
    <property type="match status" value="1"/>
</dbReference>
<feature type="compositionally biased region" description="Basic and acidic residues" evidence="1">
    <location>
        <begin position="118"/>
        <end position="157"/>
    </location>
</feature>
<feature type="compositionally biased region" description="Basic and acidic residues" evidence="1">
    <location>
        <begin position="74"/>
        <end position="85"/>
    </location>
</feature>
<feature type="compositionally biased region" description="Basic and acidic residues" evidence="1">
    <location>
        <begin position="93"/>
        <end position="107"/>
    </location>
</feature>
<gene>
    <name evidence="3" type="ORF">CHS0354_012098</name>
</gene>
<feature type="compositionally biased region" description="Basic and acidic residues" evidence="1">
    <location>
        <begin position="213"/>
        <end position="241"/>
    </location>
</feature>
<reference evidence="3" key="1">
    <citation type="journal article" date="2021" name="Genome Biol. Evol.">
        <title>A High-Quality Reference Genome for a Parasitic Bivalve with Doubly Uniparental Inheritance (Bivalvia: Unionida).</title>
        <authorList>
            <person name="Smith C.H."/>
        </authorList>
    </citation>
    <scope>NUCLEOTIDE SEQUENCE</scope>
    <source>
        <strain evidence="3">CHS0354</strain>
    </source>
</reference>
<sequence length="1034" mass="116684">MVMDYSNYFQTEDDRSSGMQIGKGQGEHFQSKNQGNFRYDPFRNNRGRGGSQNFRCQSDSGGGRGKGNISFQVRGKDQNWRRGGNESRGIGGGRERGRAGERGREMQGLRGSGGGRGTIERGGGRGTIERGRGAGGERGRGAGERGTGRERGGEGRRGGRGQMGRGNYMLRQPDGGSSSEEDNSAYCEYCDLEFKTTQAYHVHTRGMLHTQRVLEGKKSVREKPQPDPESNEKYEPTERSEPVVTSKPTEQSRPIVKSEPTEKPESVQEPIIIDESDSDEDTDTTYCMYCNIDLKTAQAYYIHTRGMLHTQKVIDDKKMSEPQAKQETSGEAVYAKGKDINKNTEDNRKASEQKEQKPMKIPVKERDYTPNDVVMEQIAVPYHCKLCDVLCTGPITYKMHLDGSKHKTNVALAEKGEIIKDIPSSTEESQPSTFSECAKDCDDTPLIGLQYVTEFHTDDGQMTRFVCNLCECWCDGKTIIPHLTGLKHRQNYFEEEHPHIYNHITSFNLKKSKADLTESVTLFAKDVEEKEGRKEVKIRNYVAVEDKNVSSVQEETSKKDLAGKHKALETKKAEQEQNGSPPKKRCIDQTFDRDTKGGVREFERPKRGKFDGTGPRKLWQEGLERDKGSGRHAGFENKYRDTPDVSSKDWHNKRQGTHSQPHPSYSHYEDRCWEMEQPVADQEMARYHDIPPERKSRTSDSYDSRPGMEELENNRTRRLMQQFPRANERQRWEVEESHIQTRPNTLRQELFVGFNNSTEQYQNQLQRKQQQPPLFKQQQQQRGMVSNSLEHEGIADDMDSATHTGILSDIEHIMRTGNKNVADAIKRLASSMINSEDNADVALQISKMLTQALIQYRLKNLPANTSGKGNKVNPSQLPNLTQLMQHINTGQTQLPTSRPLVMPATGQGIRQEMTRQVWSHQQQTSTVLKTPLGSSSQQGTSSPRVSAHATTPKVSQRPQPSEQALKDLRKRAEAILNKCTSSSTARQVSMASMPMGYQQDFLNGQSQFSMATQMTNQPPLLTGMVFPPPYSSSE</sequence>
<name>A0AAE0S9U3_9BIVA</name>
<dbReference type="InterPro" id="IPR013087">
    <property type="entry name" value="Znf_C2H2_type"/>
</dbReference>
<reference evidence="3" key="2">
    <citation type="journal article" date="2021" name="Genome Biol. Evol.">
        <title>Developing a high-quality reference genome for a parasitic bivalve with doubly uniparental inheritance (Bivalvia: Unionida).</title>
        <authorList>
            <person name="Smith C.H."/>
        </authorList>
    </citation>
    <scope>NUCLEOTIDE SEQUENCE</scope>
    <source>
        <strain evidence="3">CHS0354</strain>
        <tissue evidence="3">Mantle</tissue>
    </source>
</reference>
<dbReference type="AlphaFoldDB" id="A0AAE0S9U3"/>
<organism evidence="3 4">
    <name type="scientific">Potamilus streckersoni</name>
    <dbReference type="NCBI Taxonomy" id="2493646"/>
    <lineage>
        <taxon>Eukaryota</taxon>
        <taxon>Metazoa</taxon>
        <taxon>Spiralia</taxon>
        <taxon>Lophotrochozoa</taxon>
        <taxon>Mollusca</taxon>
        <taxon>Bivalvia</taxon>
        <taxon>Autobranchia</taxon>
        <taxon>Heteroconchia</taxon>
        <taxon>Palaeoheterodonta</taxon>
        <taxon>Unionida</taxon>
        <taxon>Unionoidea</taxon>
        <taxon>Unionidae</taxon>
        <taxon>Ambleminae</taxon>
        <taxon>Lampsilini</taxon>
        <taxon>Potamilus</taxon>
    </lineage>
</organism>
<feature type="domain" description="C2H2-type" evidence="2">
    <location>
        <begin position="187"/>
        <end position="209"/>
    </location>
</feature>
<feature type="region of interest" description="Disordered" evidence="1">
    <location>
        <begin position="549"/>
        <end position="666"/>
    </location>
</feature>
<dbReference type="PANTHER" id="PTHR45762">
    <property type="entry name" value="ZINC FINGER RNA-BINDING PROTEIN"/>
    <property type="match status" value="1"/>
</dbReference>
<dbReference type="Pfam" id="PF12874">
    <property type="entry name" value="zf-met"/>
    <property type="match status" value="1"/>
</dbReference>
<dbReference type="GO" id="GO:0003727">
    <property type="term" value="F:single-stranded RNA binding"/>
    <property type="evidence" value="ECO:0007669"/>
    <property type="project" value="TreeGrafter"/>
</dbReference>
<evidence type="ECO:0000259" key="2">
    <source>
        <dbReference type="PROSITE" id="PS00028"/>
    </source>
</evidence>
<feature type="region of interest" description="Disordered" evidence="1">
    <location>
        <begin position="318"/>
        <end position="361"/>
    </location>
</feature>
<evidence type="ECO:0000313" key="4">
    <source>
        <dbReference type="Proteomes" id="UP001195483"/>
    </source>
</evidence>